<proteinExistence type="predicted"/>
<name>A0ACB7YJE2_9ERIC</name>
<gene>
    <name evidence="1" type="ORF">Vadar_000611</name>
</gene>
<protein>
    <submittedName>
        <fullName evidence="1">Uncharacterized protein</fullName>
    </submittedName>
</protein>
<evidence type="ECO:0000313" key="2">
    <source>
        <dbReference type="Proteomes" id="UP000828048"/>
    </source>
</evidence>
<dbReference type="Proteomes" id="UP000828048">
    <property type="component" value="Chromosome 11"/>
</dbReference>
<comment type="caution">
    <text evidence="1">The sequence shown here is derived from an EMBL/GenBank/DDBJ whole genome shotgun (WGS) entry which is preliminary data.</text>
</comment>
<accession>A0ACB7YJE2</accession>
<dbReference type="EMBL" id="CM037161">
    <property type="protein sequence ID" value="KAH7853259.1"/>
    <property type="molecule type" value="Genomic_DNA"/>
</dbReference>
<keyword evidence="2" id="KW-1185">Reference proteome</keyword>
<evidence type="ECO:0000313" key="1">
    <source>
        <dbReference type="EMBL" id="KAH7853259.1"/>
    </source>
</evidence>
<reference evidence="1 2" key="1">
    <citation type="journal article" date="2021" name="Hortic Res">
        <title>High-quality reference genome and annotation aids understanding of berry development for evergreen blueberry (Vaccinium darrowii).</title>
        <authorList>
            <person name="Yu J."/>
            <person name="Hulse-Kemp A.M."/>
            <person name="Babiker E."/>
            <person name="Staton M."/>
        </authorList>
    </citation>
    <scope>NUCLEOTIDE SEQUENCE [LARGE SCALE GENOMIC DNA]</scope>
    <source>
        <strain evidence="2">cv. NJ 8807/NJ 8810</strain>
        <tissue evidence="1">Young leaf</tissue>
    </source>
</reference>
<organism evidence="1 2">
    <name type="scientific">Vaccinium darrowii</name>
    <dbReference type="NCBI Taxonomy" id="229202"/>
    <lineage>
        <taxon>Eukaryota</taxon>
        <taxon>Viridiplantae</taxon>
        <taxon>Streptophyta</taxon>
        <taxon>Embryophyta</taxon>
        <taxon>Tracheophyta</taxon>
        <taxon>Spermatophyta</taxon>
        <taxon>Magnoliopsida</taxon>
        <taxon>eudicotyledons</taxon>
        <taxon>Gunneridae</taxon>
        <taxon>Pentapetalae</taxon>
        <taxon>asterids</taxon>
        <taxon>Ericales</taxon>
        <taxon>Ericaceae</taxon>
        <taxon>Vaccinioideae</taxon>
        <taxon>Vaccinieae</taxon>
        <taxon>Vaccinium</taxon>
    </lineage>
</organism>
<sequence>MPWDSNVHILKRWSKTVKRCHSKVRISFDKSSAKPEARRYSNMCNEFFELAELAKDSEEMYEKVLANVRRLKEEFKEVEVVCESNNSISCENGGQEIRKEITNIVDPLVARKKGRPPFKRKKGIFEIKRKKGGRTKKKKTSDEKTLEEENGVENEDVKETFYMPA</sequence>